<dbReference type="Proteomes" id="UP000567179">
    <property type="component" value="Unassembled WGS sequence"/>
</dbReference>
<name>A0A8H5BQ19_9AGAR</name>
<dbReference type="InterPro" id="IPR036047">
    <property type="entry name" value="F-box-like_dom_sf"/>
</dbReference>
<dbReference type="SMART" id="SM00256">
    <property type="entry name" value="FBOX"/>
    <property type="match status" value="1"/>
</dbReference>
<evidence type="ECO:0000259" key="1">
    <source>
        <dbReference type="SMART" id="SM00256"/>
    </source>
</evidence>
<dbReference type="SUPFAM" id="SSF81383">
    <property type="entry name" value="F-box domain"/>
    <property type="match status" value="1"/>
</dbReference>
<dbReference type="Pfam" id="PF12937">
    <property type="entry name" value="F-box-like"/>
    <property type="match status" value="1"/>
</dbReference>
<reference evidence="2 3" key="1">
    <citation type="journal article" date="2020" name="ISME J.">
        <title>Uncovering the hidden diversity of litter-decomposition mechanisms in mushroom-forming fungi.</title>
        <authorList>
            <person name="Floudas D."/>
            <person name="Bentzer J."/>
            <person name="Ahren D."/>
            <person name="Johansson T."/>
            <person name="Persson P."/>
            <person name="Tunlid A."/>
        </authorList>
    </citation>
    <scope>NUCLEOTIDE SEQUENCE [LARGE SCALE GENOMIC DNA]</scope>
    <source>
        <strain evidence="2 3">CBS 101986</strain>
    </source>
</reference>
<evidence type="ECO:0000313" key="3">
    <source>
        <dbReference type="Proteomes" id="UP000567179"/>
    </source>
</evidence>
<dbReference type="InterPro" id="IPR001810">
    <property type="entry name" value="F-box_dom"/>
</dbReference>
<gene>
    <name evidence="2" type="ORF">D9619_004244</name>
</gene>
<feature type="domain" description="F-box" evidence="1">
    <location>
        <begin position="12"/>
        <end position="52"/>
    </location>
</feature>
<keyword evidence="3" id="KW-1185">Reference proteome</keyword>
<sequence>MASQLKLGGHIVPDDLIEQICITLTPTDFLSFVQTCRYLYVFSSSDYIWHKIAGDLPLDVDPSQNWRQLPGTTLKALTINALKLDRNWQSSPSRIARITKVLQPPGPNGAKLLTMIPLGGEWVVAWDAVRTAQVSLWRLPGIADAPSKDSRDNLHTINPVQILNLDPEPENTFRVEAVRLEGANDIVLVSVMGVGVHSWDKRYNDVTIHKIDLKGREDDLDAPMSIANPYIIKSWSITRLRAETAFYYMQIFRSLVVIACKGDADSDTTHLIVFDTETESTYIIKSPAFSMFEPTRMQFKLYSSGTSTYIIMAGPYRNKINVLVRVMPPQIESSSAPASKANLKRQPVPSQNHSETVTLTFDDFAASIIDYSLSFSSRMEVHLSPEATNSTTPIETFTVIANTHAFMESPAQETTTMYRFPLLDKVHLINSPDRADKWVVEMLEPILRIPTPVDVTLEAMCIGKTGQRAVWSSRDWNMDEHVLMKAQLASSRVAGHSDKRRSFREIVTPLQPPSVVFPFQQGACRSLSFDEASSRAFAGLISGELYVLHFQS</sequence>
<evidence type="ECO:0000313" key="2">
    <source>
        <dbReference type="EMBL" id="KAF5327270.1"/>
    </source>
</evidence>
<dbReference type="AlphaFoldDB" id="A0A8H5BQ19"/>
<dbReference type="EMBL" id="JAACJJ010000014">
    <property type="protein sequence ID" value="KAF5327270.1"/>
    <property type="molecule type" value="Genomic_DNA"/>
</dbReference>
<dbReference type="Gene3D" id="1.20.1280.50">
    <property type="match status" value="1"/>
</dbReference>
<comment type="caution">
    <text evidence="2">The sequence shown here is derived from an EMBL/GenBank/DDBJ whole genome shotgun (WGS) entry which is preliminary data.</text>
</comment>
<accession>A0A8H5BQ19</accession>
<proteinExistence type="predicted"/>
<organism evidence="2 3">
    <name type="scientific">Psilocybe cf. subviscida</name>
    <dbReference type="NCBI Taxonomy" id="2480587"/>
    <lineage>
        <taxon>Eukaryota</taxon>
        <taxon>Fungi</taxon>
        <taxon>Dikarya</taxon>
        <taxon>Basidiomycota</taxon>
        <taxon>Agaricomycotina</taxon>
        <taxon>Agaricomycetes</taxon>
        <taxon>Agaricomycetidae</taxon>
        <taxon>Agaricales</taxon>
        <taxon>Agaricineae</taxon>
        <taxon>Strophariaceae</taxon>
        <taxon>Psilocybe</taxon>
    </lineage>
</organism>
<dbReference type="OrthoDB" id="424465at2759"/>
<protein>
    <recommendedName>
        <fullName evidence="1">F-box domain-containing protein</fullName>
    </recommendedName>
</protein>